<gene>
    <name evidence="2" type="ORF">H310_03481</name>
</gene>
<name>A0A024UIW1_9STRA</name>
<protein>
    <recommendedName>
        <fullName evidence="3">RxLR effector protein</fullName>
    </recommendedName>
</protein>
<evidence type="ECO:0000256" key="1">
    <source>
        <dbReference type="SAM" id="SignalP"/>
    </source>
</evidence>
<dbReference type="EMBL" id="KI913956">
    <property type="protein sequence ID" value="ETW05797.1"/>
    <property type="molecule type" value="Genomic_DNA"/>
</dbReference>
<dbReference type="VEuPathDB" id="FungiDB:H310_03481"/>
<accession>A0A024UIW1</accession>
<sequence>MDADTREGRVNGRRQRPTPMKSIALLLVVSAAAVAASDVTTDVAARQGVVSKEGQRLREAAPTEAQKKEWGLWGGLRGWGCGGLGWGLGCGGLGWGGLGWGGLGCGGCI</sequence>
<evidence type="ECO:0000313" key="2">
    <source>
        <dbReference type="EMBL" id="ETW05797.1"/>
    </source>
</evidence>
<feature type="signal peptide" evidence="1">
    <location>
        <begin position="1"/>
        <end position="36"/>
    </location>
</feature>
<proteinExistence type="predicted"/>
<feature type="chain" id="PRO_5001535140" description="RxLR effector protein" evidence="1">
    <location>
        <begin position="37"/>
        <end position="109"/>
    </location>
</feature>
<keyword evidence="1" id="KW-0732">Signal</keyword>
<evidence type="ECO:0008006" key="3">
    <source>
        <dbReference type="Google" id="ProtNLM"/>
    </source>
</evidence>
<reference evidence="2" key="1">
    <citation type="submission" date="2013-12" db="EMBL/GenBank/DDBJ databases">
        <title>The Genome Sequence of Aphanomyces invadans NJM9701.</title>
        <authorList>
            <consortium name="The Broad Institute Genomics Platform"/>
            <person name="Russ C."/>
            <person name="Tyler B."/>
            <person name="van West P."/>
            <person name="Dieguez-Uribeondo J."/>
            <person name="Young S.K."/>
            <person name="Zeng Q."/>
            <person name="Gargeya S."/>
            <person name="Fitzgerald M."/>
            <person name="Abouelleil A."/>
            <person name="Alvarado L."/>
            <person name="Chapman S.B."/>
            <person name="Gainer-Dewar J."/>
            <person name="Goldberg J."/>
            <person name="Griggs A."/>
            <person name="Gujja S."/>
            <person name="Hansen M."/>
            <person name="Howarth C."/>
            <person name="Imamovic A."/>
            <person name="Ireland A."/>
            <person name="Larimer J."/>
            <person name="McCowan C."/>
            <person name="Murphy C."/>
            <person name="Pearson M."/>
            <person name="Poon T.W."/>
            <person name="Priest M."/>
            <person name="Roberts A."/>
            <person name="Saif S."/>
            <person name="Shea T."/>
            <person name="Sykes S."/>
            <person name="Wortman J."/>
            <person name="Nusbaum C."/>
            <person name="Birren B."/>
        </authorList>
    </citation>
    <scope>NUCLEOTIDE SEQUENCE [LARGE SCALE GENOMIC DNA]</scope>
    <source>
        <strain evidence="2">NJM9701</strain>
    </source>
</reference>
<organism evidence="2">
    <name type="scientific">Aphanomyces invadans</name>
    <dbReference type="NCBI Taxonomy" id="157072"/>
    <lineage>
        <taxon>Eukaryota</taxon>
        <taxon>Sar</taxon>
        <taxon>Stramenopiles</taxon>
        <taxon>Oomycota</taxon>
        <taxon>Saprolegniomycetes</taxon>
        <taxon>Saprolegniales</taxon>
        <taxon>Verrucalvaceae</taxon>
        <taxon>Aphanomyces</taxon>
    </lineage>
</organism>
<dbReference type="AlphaFoldDB" id="A0A024UIW1"/>
<dbReference type="GeneID" id="20080531"/>
<dbReference type="RefSeq" id="XP_008865574.1">
    <property type="nucleotide sequence ID" value="XM_008867352.1"/>
</dbReference>